<dbReference type="AlphaFoldDB" id="Q7MSF7"/>
<sequence>MDKKLAQEMGRISLSMFRKNFFGVFHGSISAKLGDNRFVINKKDAIFDEINEESLITLYHSRDYRWQEASIDSFIHSNIYQNISDAKYIAYCLPPFTMAYALRFNKIVPQDYFGATLFKVIEVYNPRDFETWYERADVEIYRHMKEKRVKAMVIRGYGVYLFDRDINHLAKTIAVIENSCRILYLSATLGGVPGVQSCDLPYTI</sequence>
<evidence type="ECO:0000259" key="3">
    <source>
        <dbReference type="SMART" id="SM01007"/>
    </source>
</evidence>
<reference evidence="4 5" key="1">
    <citation type="journal article" date="2003" name="Proc. Natl. Acad. Sci. U.S.A.">
        <title>Complete genome sequence and analysis of Wolinella succinogenes.</title>
        <authorList>
            <person name="Baar C."/>
            <person name="Eppinger M."/>
            <person name="Raddatz G."/>
            <person name="Simon JM."/>
            <person name="Lanz C."/>
            <person name="Klimmek O."/>
            <person name="Nandakumar R."/>
            <person name="Gross R."/>
            <person name="Rosinus A."/>
            <person name="Keller H."/>
            <person name="Jagtap P."/>
            <person name="Linke B."/>
            <person name="Meyer F."/>
            <person name="Lederer H."/>
            <person name="Schuster S.C."/>
        </authorList>
    </citation>
    <scope>NUCLEOTIDE SEQUENCE [LARGE SCALE GENOMIC DNA]</scope>
    <source>
        <strain evidence="5">ATCC 29543 / DSM 1740 / CCUG 13145 / JCM 31913 / LMG 7466 / NCTC 11488 / FDC 602W</strain>
    </source>
</reference>
<dbReference type="EMBL" id="BX571658">
    <property type="protein sequence ID" value="CAE09635.1"/>
    <property type="molecule type" value="Genomic_DNA"/>
</dbReference>
<gene>
    <name evidence="4" type="ordered locus">WS0497</name>
</gene>
<organism evidence="5">
    <name type="scientific">Wolinella succinogenes (strain ATCC 29543 / DSM 1740 / CCUG 13145 / JCM 31913 / LMG 7466 / NCTC 11488 / FDC 602W)</name>
    <name type="common">Vibrio succinogenes</name>
    <dbReference type="NCBI Taxonomy" id="273121"/>
    <lineage>
        <taxon>Bacteria</taxon>
        <taxon>Pseudomonadati</taxon>
        <taxon>Campylobacterota</taxon>
        <taxon>Epsilonproteobacteria</taxon>
        <taxon>Campylobacterales</taxon>
        <taxon>Helicobacteraceae</taxon>
        <taxon>Wolinella</taxon>
    </lineage>
</organism>
<name>Q7MSF7_WOLSU</name>
<dbReference type="SMART" id="SM01007">
    <property type="entry name" value="Aldolase_II"/>
    <property type="match status" value="1"/>
</dbReference>
<dbReference type="STRING" id="273121.WS0497"/>
<dbReference type="KEGG" id="wsu:WS0497"/>
<dbReference type="Pfam" id="PF00596">
    <property type="entry name" value="Aldolase_II"/>
    <property type="match status" value="1"/>
</dbReference>
<keyword evidence="5" id="KW-1185">Reference proteome</keyword>
<dbReference type="GO" id="GO:0016832">
    <property type="term" value="F:aldehyde-lyase activity"/>
    <property type="evidence" value="ECO:0007669"/>
    <property type="project" value="TreeGrafter"/>
</dbReference>
<dbReference type="GO" id="GO:0046872">
    <property type="term" value="F:metal ion binding"/>
    <property type="evidence" value="ECO:0007669"/>
    <property type="project" value="UniProtKB-KW"/>
</dbReference>
<dbReference type="Gene3D" id="3.40.225.10">
    <property type="entry name" value="Class II aldolase/adducin N-terminal domain"/>
    <property type="match status" value="1"/>
</dbReference>
<dbReference type="InterPro" id="IPR050197">
    <property type="entry name" value="Aldolase_class_II_sugar_metab"/>
</dbReference>
<dbReference type="RefSeq" id="WP_011138435.1">
    <property type="nucleotide sequence ID" value="NC_005090.1"/>
</dbReference>
<accession>Q7MSF7</accession>
<protein>
    <recommendedName>
        <fullName evidence="3">Class II aldolase/adducin N-terminal domain-containing protein</fullName>
    </recommendedName>
</protein>
<dbReference type="InterPro" id="IPR036409">
    <property type="entry name" value="Aldolase_II/adducin_N_sf"/>
</dbReference>
<dbReference type="InterPro" id="IPR001303">
    <property type="entry name" value="Aldolase_II/adducin_N"/>
</dbReference>
<dbReference type="eggNOG" id="COG0235">
    <property type="taxonomic scope" value="Bacteria"/>
</dbReference>
<evidence type="ECO:0000256" key="1">
    <source>
        <dbReference type="ARBA" id="ARBA00022723"/>
    </source>
</evidence>
<dbReference type="GO" id="GO:0019323">
    <property type="term" value="P:pentose catabolic process"/>
    <property type="evidence" value="ECO:0007669"/>
    <property type="project" value="TreeGrafter"/>
</dbReference>
<dbReference type="GO" id="GO:0005829">
    <property type="term" value="C:cytosol"/>
    <property type="evidence" value="ECO:0007669"/>
    <property type="project" value="TreeGrafter"/>
</dbReference>
<feature type="domain" description="Class II aldolase/adducin N-terminal" evidence="3">
    <location>
        <begin position="7"/>
        <end position="184"/>
    </location>
</feature>
<dbReference type="NCBIfam" id="NF004492">
    <property type="entry name" value="PRK05834.1"/>
    <property type="match status" value="1"/>
</dbReference>
<dbReference type="PANTHER" id="PTHR22789:SF0">
    <property type="entry name" value="3-OXO-TETRONATE 4-PHOSPHATE DECARBOXYLASE-RELATED"/>
    <property type="match status" value="1"/>
</dbReference>
<dbReference type="HOGENOM" id="CLU_006033_7_0_7"/>
<dbReference type="PANTHER" id="PTHR22789">
    <property type="entry name" value="FUCULOSE PHOSPHATE ALDOLASE"/>
    <property type="match status" value="1"/>
</dbReference>
<proteinExistence type="predicted"/>
<keyword evidence="2" id="KW-0456">Lyase</keyword>
<evidence type="ECO:0000256" key="2">
    <source>
        <dbReference type="ARBA" id="ARBA00023239"/>
    </source>
</evidence>
<evidence type="ECO:0000313" key="4">
    <source>
        <dbReference type="EMBL" id="CAE09635.1"/>
    </source>
</evidence>
<dbReference type="SUPFAM" id="SSF53639">
    <property type="entry name" value="AraD/HMP-PK domain-like"/>
    <property type="match status" value="1"/>
</dbReference>
<keyword evidence="1" id="KW-0479">Metal-binding</keyword>
<evidence type="ECO:0000313" key="5">
    <source>
        <dbReference type="Proteomes" id="UP000000422"/>
    </source>
</evidence>
<dbReference type="Proteomes" id="UP000000422">
    <property type="component" value="Chromosome"/>
</dbReference>